<protein>
    <submittedName>
        <fullName evidence="1">Uncharacterized protein</fullName>
    </submittedName>
</protein>
<evidence type="ECO:0000313" key="1">
    <source>
        <dbReference type="EMBL" id="KAF2125781.1"/>
    </source>
</evidence>
<accession>A0A6A6A5A3</accession>
<dbReference type="RefSeq" id="XP_033520173.1">
    <property type="nucleotide sequence ID" value="XM_033672059.1"/>
</dbReference>
<keyword evidence="2" id="KW-1185">Reference proteome</keyword>
<organism evidence="1 2">
    <name type="scientific">Dothidotthia symphoricarpi CBS 119687</name>
    <dbReference type="NCBI Taxonomy" id="1392245"/>
    <lineage>
        <taxon>Eukaryota</taxon>
        <taxon>Fungi</taxon>
        <taxon>Dikarya</taxon>
        <taxon>Ascomycota</taxon>
        <taxon>Pezizomycotina</taxon>
        <taxon>Dothideomycetes</taxon>
        <taxon>Pleosporomycetidae</taxon>
        <taxon>Pleosporales</taxon>
        <taxon>Dothidotthiaceae</taxon>
        <taxon>Dothidotthia</taxon>
    </lineage>
</organism>
<reference evidence="1" key="1">
    <citation type="journal article" date="2020" name="Stud. Mycol.">
        <title>101 Dothideomycetes genomes: a test case for predicting lifestyles and emergence of pathogens.</title>
        <authorList>
            <person name="Haridas S."/>
            <person name="Albert R."/>
            <person name="Binder M."/>
            <person name="Bloem J."/>
            <person name="Labutti K."/>
            <person name="Salamov A."/>
            <person name="Andreopoulos B."/>
            <person name="Baker S."/>
            <person name="Barry K."/>
            <person name="Bills G."/>
            <person name="Bluhm B."/>
            <person name="Cannon C."/>
            <person name="Castanera R."/>
            <person name="Culley D."/>
            <person name="Daum C."/>
            <person name="Ezra D."/>
            <person name="Gonzalez J."/>
            <person name="Henrissat B."/>
            <person name="Kuo A."/>
            <person name="Liang C."/>
            <person name="Lipzen A."/>
            <person name="Lutzoni F."/>
            <person name="Magnuson J."/>
            <person name="Mondo S."/>
            <person name="Nolan M."/>
            <person name="Ohm R."/>
            <person name="Pangilinan J."/>
            <person name="Park H.-J."/>
            <person name="Ramirez L."/>
            <person name="Alfaro M."/>
            <person name="Sun H."/>
            <person name="Tritt A."/>
            <person name="Yoshinaga Y."/>
            <person name="Zwiers L.-H."/>
            <person name="Turgeon B."/>
            <person name="Goodwin S."/>
            <person name="Spatafora J."/>
            <person name="Crous P."/>
            <person name="Grigoriev I."/>
        </authorList>
    </citation>
    <scope>NUCLEOTIDE SEQUENCE</scope>
    <source>
        <strain evidence="1">CBS 119687</strain>
    </source>
</reference>
<evidence type="ECO:0000313" key="2">
    <source>
        <dbReference type="Proteomes" id="UP000799771"/>
    </source>
</evidence>
<sequence length="301" mass="33676">AVFGHVKFGYAKFGSSTIPFRHYIDHTVGENEQITTILLVQQQDPLFCKGHSDSHYTESTKRLPSTKFLLRTANMHTIQTTDTLALDNQEYLDLDFFEYNNESILILCSFMIQHNSQPSNKPSWALQEEALALQARGFRAYDMGRRVTFRNGPVKAIDDVDLYLFNSKIHVATERGLLLVADYLKLLGIPDTQPVRFDGETPAWAQNFVPPSPNLKRDLISGPEEAELPPSKKLAINQATTRALVVSITTDSTTSLENMTSLSAAASTHGCTTTGLLTPPLERLTDWPLEDEVDWSDSELD</sequence>
<name>A0A6A6A5A3_9PLEO</name>
<feature type="non-terminal residue" evidence="1">
    <location>
        <position position="1"/>
    </location>
</feature>
<dbReference type="OrthoDB" id="3800937at2759"/>
<dbReference type="Proteomes" id="UP000799771">
    <property type="component" value="Unassembled WGS sequence"/>
</dbReference>
<proteinExistence type="predicted"/>
<dbReference type="EMBL" id="ML977515">
    <property type="protein sequence ID" value="KAF2125781.1"/>
    <property type="molecule type" value="Genomic_DNA"/>
</dbReference>
<dbReference type="GeneID" id="54412491"/>
<dbReference type="AlphaFoldDB" id="A0A6A6A5A3"/>
<gene>
    <name evidence="1" type="ORF">P153DRAFT_408707</name>
</gene>